<dbReference type="InterPro" id="IPR006139">
    <property type="entry name" value="D-isomer_2_OHA_DH_cat_dom"/>
</dbReference>
<dbReference type="RefSeq" id="WP_387407920.1">
    <property type="nucleotide sequence ID" value="NZ_JBIASD010000001.1"/>
</dbReference>
<evidence type="ECO:0000256" key="2">
    <source>
        <dbReference type="ARBA" id="ARBA00023002"/>
    </source>
</evidence>
<keyword evidence="3" id="KW-0520">NAD</keyword>
<dbReference type="PANTHER" id="PTHR42789">
    <property type="entry name" value="D-ISOMER SPECIFIC 2-HYDROXYACID DEHYDROGENASE FAMILY PROTEIN (AFU_ORTHOLOGUE AFUA_6G10090)"/>
    <property type="match status" value="1"/>
</dbReference>
<protein>
    <submittedName>
        <fullName evidence="7">NAD(P)-dependent oxidoreductase</fullName>
    </submittedName>
</protein>
<dbReference type="InterPro" id="IPR036291">
    <property type="entry name" value="NAD(P)-bd_dom_sf"/>
</dbReference>
<evidence type="ECO:0000259" key="6">
    <source>
        <dbReference type="Pfam" id="PF02826"/>
    </source>
</evidence>
<evidence type="ECO:0000313" key="8">
    <source>
        <dbReference type="Proteomes" id="UP001602013"/>
    </source>
</evidence>
<dbReference type="Pfam" id="PF00389">
    <property type="entry name" value="2-Hacid_dh"/>
    <property type="match status" value="1"/>
</dbReference>
<feature type="domain" description="D-isomer specific 2-hydroxyacid dehydrogenase NAD-binding" evidence="6">
    <location>
        <begin position="222"/>
        <end position="292"/>
    </location>
</feature>
<gene>
    <name evidence="7" type="ORF">ACFYXI_00240</name>
</gene>
<dbReference type="EMBL" id="JBIASD010000001">
    <property type="protein sequence ID" value="MFF3663989.1"/>
    <property type="molecule type" value="Genomic_DNA"/>
</dbReference>
<evidence type="ECO:0000259" key="5">
    <source>
        <dbReference type="Pfam" id="PF00389"/>
    </source>
</evidence>
<evidence type="ECO:0000256" key="4">
    <source>
        <dbReference type="RuleBase" id="RU003719"/>
    </source>
</evidence>
<dbReference type="Proteomes" id="UP001602013">
    <property type="component" value="Unassembled WGS sequence"/>
</dbReference>
<comment type="similarity">
    <text evidence="1 4">Belongs to the D-isomer specific 2-hydroxyacid dehydrogenase family.</text>
</comment>
<evidence type="ECO:0000256" key="3">
    <source>
        <dbReference type="ARBA" id="ARBA00023027"/>
    </source>
</evidence>
<keyword evidence="2 4" id="KW-0560">Oxidoreductase</keyword>
<evidence type="ECO:0000313" key="7">
    <source>
        <dbReference type="EMBL" id="MFF3663989.1"/>
    </source>
</evidence>
<evidence type="ECO:0000256" key="1">
    <source>
        <dbReference type="ARBA" id="ARBA00005854"/>
    </source>
</evidence>
<dbReference type="InterPro" id="IPR006140">
    <property type="entry name" value="D-isomer_DH_NAD-bd"/>
</dbReference>
<dbReference type="Gene3D" id="3.40.50.720">
    <property type="entry name" value="NAD(P)-binding Rossmann-like Domain"/>
    <property type="match status" value="2"/>
</dbReference>
<keyword evidence="8" id="KW-1185">Reference proteome</keyword>
<comment type="caution">
    <text evidence="7">The sequence shown here is derived from an EMBL/GenBank/DDBJ whole genome shotgun (WGS) entry which is preliminary data.</text>
</comment>
<feature type="domain" description="D-isomer specific 2-hydroxyacid dehydrogenase NAD-binding" evidence="6">
    <location>
        <begin position="113"/>
        <end position="202"/>
    </location>
</feature>
<dbReference type="SUPFAM" id="SSF52283">
    <property type="entry name" value="Formate/glycerate dehydrogenase catalytic domain-like"/>
    <property type="match status" value="1"/>
</dbReference>
<dbReference type="InterPro" id="IPR050857">
    <property type="entry name" value="D-2-hydroxyacid_DH"/>
</dbReference>
<feature type="domain" description="D-isomer specific 2-hydroxyacid dehydrogenase catalytic" evidence="5">
    <location>
        <begin position="40"/>
        <end position="325"/>
    </location>
</feature>
<dbReference type="PANTHER" id="PTHR42789:SF1">
    <property type="entry name" value="D-ISOMER SPECIFIC 2-HYDROXYACID DEHYDROGENASE FAMILY PROTEIN (AFU_ORTHOLOGUE AFUA_6G10090)"/>
    <property type="match status" value="1"/>
</dbReference>
<accession>A0ABW6SIX4</accession>
<sequence length="331" mass="34747">MRPRALVLAPMRGPAWARLCELAEVIYEPVSVQRPPRGYPAAELAARLEEEHVRILITDGDEVGGPVLDLPLIAVACTRAEPVNVDVAAATARGIPVLCAPGRDADGIAELTLALLLAVNRRLLVADRDLRAGHTRDERERHRSWELAGRTFGIVGGGPSARAVTWRMKGLGMRVIAHGPEASRARPGIDRLIAEADVVSVHGVPVRDGGAIGTRGAFGIPGTGAVIGAAEFAAMKPGAIFINTARPEFHDAEALVGALKTGHLGGAALDHVPPDPHHPLLGMDNVVLTPGIGDGTYDTEVNHSRMICGDIVRLLGGEPPLHCANPEALGV</sequence>
<proteinExistence type="inferred from homology"/>
<dbReference type="SUPFAM" id="SSF51735">
    <property type="entry name" value="NAD(P)-binding Rossmann-fold domains"/>
    <property type="match status" value="1"/>
</dbReference>
<dbReference type="Pfam" id="PF02826">
    <property type="entry name" value="2-Hacid_dh_C"/>
    <property type="match status" value="2"/>
</dbReference>
<reference evidence="7 8" key="1">
    <citation type="submission" date="2024-10" db="EMBL/GenBank/DDBJ databases">
        <title>The Natural Products Discovery Center: Release of the First 8490 Sequenced Strains for Exploring Actinobacteria Biosynthetic Diversity.</title>
        <authorList>
            <person name="Kalkreuter E."/>
            <person name="Kautsar S.A."/>
            <person name="Yang D."/>
            <person name="Bader C.D."/>
            <person name="Teijaro C.N."/>
            <person name="Fluegel L."/>
            <person name="Davis C.M."/>
            <person name="Simpson J.R."/>
            <person name="Lauterbach L."/>
            <person name="Steele A.D."/>
            <person name="Gui C."/>
            <person name="Meng S."/>
            <person name="Li G."/>
            <person name="Viehrig K."/>
            <person name="Ye F."/>
            <person name="Su P."/>
            <person name="Kiefer A.F."/>
            <person name="Nichols A."/>
            <person name="Cepeda A.J."/>
            <person name="Yan W."/>
            <person name="Fan B."/>
            <person name="Jiang Y."/>
            <person name="Adhikari A."/>
            <person name="Zheng C.-J."/>
            <person name="Schuster L."/>
            <person name="Cowan T.M."/>
            <person name="Smanski M.J."/>
            <person name="Chevrette M.G."/>
            <person name="De Carvalho L.P.S."/>
            <person name="Shen B."/>
        </authorList>
    </citation>
    <scope>NUCLEOTIDE SEQUENCE [LARGE SCALE GENOMIC DNA]</scope>
    <source>
        <strain evidence="7 8">NPDC002173</strain>
    </source>
</reference>
<name>A0ABW6SIX4_9ACTN</name>
<organism evidence="7 8">
    <name type="scientific">Microtetraspora malaysiensis</name>
    <dbReference type="NCBI Taxonomy" id="161358"/>
    <lineage>
        <taxon>Bacteria</taxon>
        <taxon>Bacillati</taxon>
        <taxon>Actinomycetota</taxon>
        <taxon>Actinomycetes</taxon>
        <taxon>Streptosporangiales</taxon>
        <taxon>Streptosporangiaceae</taxon>
        <taxon>Microtetraspora</taxon>
    </lineage>
</organism>